<comment type="caution">
    <text evidence="3">The sequence shown here is derived from an EMBL/GenBank/DDBJ whole genome shotgun (WGS) entry which is preliminary data.</text>
</comment>
<feature type="transmembrane region" description="Helical" evidence="2">
    <location>
        <begin position="48"/>
        <end position="64"/>
    </location>
</feature>
<name>A0A853BUI4_9ACTN</name>
<dbReference type="AlphaFoldDB" id="A0A853BUI4"/>
<keyword evidence="2" id="KW-0472">Membrane</keyword>
<evidence type="ECO:0000313" key="3">
    <source>
        <dbReference type="EMBL" id="NYI98640.1"/>
    </source>
</evidence>
<keyword evidence="2" id="KW-0812">Transmembrane</keyword>
<protein>
    <submittedName>
        <fullName evidence="3">Uncharacterized protein</fullName>
    </submittedName>
</protein>
<evidence type="ECO:0000256" key="2">
    <source>
        <dbReference type="SAM" id="Phobius"/>
    </source>
</evidence>
<proteinExistence type="predicted"/>
<feature type="transmembrane region" description="Helical" evidence="2">
    <location>
        <begin position="7"/>
        <end position="28"/>
    </location>
</feature>
<dbReference type="EMBL" id="JACCFO010000001">
    <property type="protein sequence ID" value="NYI98640.1"/>
    <property type="molecule type" value="Genomic_DNA"/>
</dbReference>
<gene>
    <name evidence="3" type="ORF">HNR12_004917</name>
</gene>
<sequence>MRRSADGAVALYDGAALAGRIAAGWIVAEHAWGALPGWWGADAGPSPLGWAVAACAAAFAAGVAPRVSGAVLAAVAVSALGPPVAAAQAGGADGPWWVAAAALCVLGAVRPGRLALGRHLRRRGPAARGFGPARRAETGGQRSGRRPDEAPPLPYPGGRAAFRRPSRT</sequence>
<feature type="transmembrane region" description="Helical" evidence="2">
    <location>
        <begin position="71"/>
        <end position="90"/>
    </location>
</feature>
<feature type="transmembrane region" description="Helical" evidence="2">
    <location>
        <begin position="96"/>
        <end position="116"/>
    </location>
</feature>
<feature type="region of interest" description="Disordered" evidence="1">
    <location>
        <begin position="124"/>
        <end position="168"/>
    </location>
</feature>
<reference evidence="3 4" key="1">
    <citation type="submission" date="2020-07" db="EMBL/GenBank/DDBJ databases">
        <title>Sequencing the genomes of 1000 actinobacteria strains.</title>
        <authorList>
            <person name="Klenk H.-P."/>
        </authorList>
    </citation>
    <scope>NUCLEOTIDE SEQUENCE [LARGE SCALE GENOMIC DNA]</scope>
    <source>
        <strain evidence="3 4">DSM 45927</strain>
    </source>
</reference>
<dbReference type="Proteomes" id="UP000575985">
    <property type="component" value="Unassembled WGS sequence"/>
</dbReference>
<organism evidence="3 4">
    <name type="scientific">Streptomonospora nanhaiensis</name>
    <dbReference type="NCBI Taxonomy" id="1323731"/>
    <lineage>
        <taxon>Bacteria</taxon>
        <taxon>Bacillati</taxon>
        <taxon>Actinomycetota</taxon>
        <taxon>Actinomycetes</taxon>
        <taxon>Streptosporangiales</taxon>
        <taxon>Nocardiopsidaceae</taxon>
        <taxon>Streptomonospora</taxon>
    </lineage>
</organism>
<keyword evidence="2" id="KW-1133">Transmembrane helix</keyword>
<dbReference type="RefSeq" id="WP_179769751.1">
    <property type="nucleotide sequence ID" value="NZ_JACCFO010000001.1"/>
</dbReference>
<accession>A0A853BUI4</accession>
<evidence type="ECO:0000256" key="1">
    <source>
        <dbReference type="SAM" id="MobiDB-lite"/>
    </source>
</evidence>
<keyword evidence="4" id="KW-1185">Reference proteome</keyword>
<evidence type="ECO:0000313" key="4">
    <source>
        <dbReference type="Proteomes" id="UP000575985"/>
    </source>
</evidence>